<dbReference type="PANTHER" id="PTHR43105:SF4">
    <property type="entry name" value="PROTEIN YDEP"/>
    <property type="match status" value="1"/>
</dbReference>
<dbReference type="RefSeq" id="WP_029312480.1">
    <property type="nucleotide sequence ID" value="NZ_FTNE01000021.1"/>
</dbReference>
<dbReference type="SUPFAM" id="SSF50692">
    <property type="entry name" value="ADC-like"/>
    <property type="match status" value="1"/>
</dbReference>
<comment type="similarity">
    <text evidence="3">Belongs to the prokaryotic molybdopterin-containing oxidoreductase family.</text>
</comment>
<dbReference type="Gene3D" id="3.40.228.10">
    <property type="entry name" value="Dimethylsulfoxide Reductase, domain 2"/>
    <property type="match status" value="1"/>
</dbReference>
<keyword evidence="13" id="KW-1185">Reference proteome</keyword>
<keyword evidence="8" id="KW-0408">Iron</keyword>
<evidence type="ECO:0000256" key="1">
    <source>
        <dbReference type="ARBA" id="ARBA00001942"/>
    </source>
</evidence>
<proteinExistence type="inferred from homology"/>
<evidence type="ECO:0000259" key="10">
    <source>
        <dbReference type="Pfam" id="PF00384"/>
    </source>
</evidence>
<comment type="cofactor">
    <cofactor evidence="2">
        <name>[4Fe-4S] cluster</name>
        <dbReference type="ChEBI" id="CHEBI:49883"/>
    </cofactor>
</comment>
<dbReference type="GO" id="GO:0043546">
    <property type="term" value="F:molybdopterin cofactor binding"/>
    <property type="evidence" value="ECO:0007669"/>
    <property type="project" value="InterPro"/>
</dbReference>
<evidence type="ECO:0000256" key="6">
    <source>
        <dbReference type="ARBA" id="ARBA00022723"/>
    </source>
</evidence>
<dbReference type="NCBIfam" id="TIGR01701">
    <property type="entry name" value="Fdhalpha-like"/>
    <property type="match status" value="1"/>
</dbReference>
<keyword evidence="7" id="KW-0560">Oxidoreductase</keyword>
<dbReference type="CDD" id="cd02767">
    <property type="entry name" value="MopB_ydeP"/>
    <property type="match status" value="1"/>
</dbReference>
<sequence length="763" mass="83120">MAEQDEIFAPYDAPAGGWGALAATAKALRRQSVVARGGKALLAANQPEGFDCPGCAWPDPKHTSSFEFCENGAKAIAWEVTDKRVTRAFFERYTVTELLAKSDLWLEEQGRLTEPMRYDAASDKYVPIAWDDAFALIARHINAMEHPDQAEFYVSGRTSNEAAFLFALLGRLVGTNNFPDCSNMCHEPTSRGLPLSIGIGKGTSVLEDFEHADMILNIGQNPGTNSPRAMGTLREAAKRGARIVVLNPLRERALERFADPKSTQDMLSNGAKIAHLYCQVKVGGDAAALKGIMKLVIEADRAGKAAGTGGVLDEDFIAAHTHGFEDFVADLDATPWEDIVATSGLSREVLQQVATIYCESKSVILMYGMGITQHQHGSENIQQCVNLLLLRGNIGRPGTGISPVRGHSNVQGDRTVGIDEKPTAAYLDRLGAVFKFEPPRAHGHGVVTSIEAMMRGEVRVFLAMGGNFVAAVPDTPVAEAAMRRLHLTVGVTTKLNRGHLVHGQDALMLPCRARSEFDEQGGVLQSVTVEDSMSFVHASGGLLEPASPHLMSEVAIVCGMAKAIFPDRYTHIDWDGYAANYDKIRNDIEAVYPELFRDFNRRVREPGGFRLPNPASERIWKTKTGRANFLVFKGVAEDTARAAEPGLLRLATLRSHDQYNTTVYSNDDRYRGIKGDRMVVFMNEADMASRGIKPGGKVRLRTVSTDATIRMVENLTAIAYNIPSGSVGAYYPETNPLLPLYHHDALAETPAAKSIPVIAEPMG</sequence>
<evidence type="ECO:0000256" key="7">
    <source>
        <dbReference type="ARBA" id="ARBA00023002"/>
    </source>
</evidence>
<dbReference type="Pfam" id="PF01568">
    <property type="entry name" value="Molydop_binding"/>
    <property type="match status" value="1"/>
</dbReference>
<dbReference type="SUPFAM" id="SSF53706">
    <property type="entry name" value="Formate dehydrogenase/DMSO reductase, domains 1-3"/>
    <property type="match status" value="1"/>
</dbReference>
<evidence type="ECO:0000313" key="13">
    <source>
        <dbReference type="Proteomes" id="UP000186308"/>
    </source>
</evidence>
<evidence type="ECO:0000313" key="12">
    <source>
        <dbReference type="EMBL" id="SIR25097.1"/>
    </source>
</evidence>
<name>A0A8G2FHK2_ACIRU</name>
<dbReference type="InterPro" id="IPR006656">
    <property type="entry name" value="Mopterin_OxRdtase"/>
</dbReference>
<dbReference type="Pfam" id="PF00384">
    <property type="entry name" value="Molybdopterin"/>
    <property type="match status" value="1"/>
</dbReference>
<keyword evidence="6" id="KW-0479">Metal-binding</keyword>
<dbReference type="AlphaFoldDB" id="A0A8G2FHK2"/>
<keyword evidence="4" id="KW-0004">4Fe-4S</keyword>
<dbReference type="Proteomes" id="UP000186308">
    <property type="component" value="Unassembled WGS sequence"/>
</dbReference>
<feature type="domain" description="Molybdopterin dinucleotide-binding" evidence="11">
    <location>
        <begin position="648"/>
        <end position="754"/>
    </location>
</feature>
<dbReference type="GO" id="GO:0008863">
    <property type="term" value="F:formate dehydrogenase (NAD+) activity"/>
    <property type="evidence" value="ECO:0007669"/>
    <property type="project" value="InterPro"/>
</dbReference>
<comment type="cofactor">
    <cofactor evidence="1">
        <name>Mo-bis(molybdopterin guanine dinucleotide)</name>
        <dbReference type="ChEBI" id="CHEBI:60539"/>
    </cofactor>
</comment>
<dbReference type="PIRSF" id="PIRSF000144">
    <property type="entry name" value="CbbBc"/>
    <property type="match status" value="1"/>
</dbReference>
<feature type="domain" description="Molybdopterin oxidoreductase" evidence="10">
    <location>
        <begin position="111"/>
        <end position="481"/>
    </location>
</feature>
<evidence type="ECO:0000256" key="3">
    <source>
        <dbReference type="ARBA" id="ARBA00010312"/>
    </source>
</evidence>
<dbReference type="EMBL" id="FTNE01000021">
    <property type="protein sequence ID" value="SIR25097.1"/>
    <property type="molecule type" value="Genomic_DNA"/>
</dbReference>
<accession>A0A8G2FHK2</accession>
<reference evidence="12 13" key="1">
    <citation type="submission" date="2017-01" db="EMBL/GenBank/DDBJ databases">
        <authorList>
            <person name="Varghese N."/>
            <person name="Submissions S."/>
        </authorList>
    </citation>
    <scope>NUCLEOTIDE SEQUENCE [LARGE SCALE GENOMIC DNA]</scope>
    <source>
        <strain evidence="12 13">ATCC 35905</strain>
    </source>
</reference>
<protein>
    <submittedName>
        <fullName evidence="12">Formate dehydrogenase major subunit</fullName>
    </submittedName>
</protein>
<dbReference type="PANTHER" id="PTHR43105">
    <property type="entry name" value="RESPIRATORY NITRATE REDUCTASE"/>
    <property type="match status" value="1"/>
</dbReference>
<evidence type="ECO:0000256" key="8">
    <source>
        <dbReference type="ARBA" id="ARBA00023004"/>
    </source>
</evidence>
<dbReference type="GO" id="GO:0045333">
    <property type="term" value="P:cellular respiration"/>
    <property type="evidence" value="ECO:0007669"/>
    <property type="project" value="UniProtKB-ARBA"/>
</dbReference>
<keyword evidence="9" id="KW-0411">Iron-sulfur</keyword>
<organism evidence="12 13">
    <name type="scientific">Acidiphilium rubrum</name>
    <dbReference type="NCBI Taxonomy" id="526"/>
    <lineage>
        <taxon>Bacteria</taxon>
        <taxon>Pseudomonadati</taxon>
        <taxon>Pseudomonadota</taxon>
        <taxon>Alphaproteobacteria</taxon>
        <taxon>Acetobacterales</taxon>
        <taxon>Acidocellaceae</taxon>
        <taxon>Acidiphilium</taxon>
    </lineage>
</organism>
<dbReference type="InterPro" id="IPR010046">
    <property type="entry name" value="Mopterin_OxRdtse_a_bac"/>
</dbReference>
<dbReference type="InterPro" id="IPR041953">
    <property type="entry name" value="YdeP_MopB"/>
</dbReference>
<evidence type="ECO:0000256" key="4">
    <source>
        <dbReference type="ARBA" id="ARBA00022485"/>
    </source>
</evidence>
<evidence type="ECO:0000259" key="11">
    <source>
        <dbReference type="Pfam" id="PF01568"/>
    </source>
</evidence>
<evidence type="ECO:0000256" key="9">
    <source>
        <dbReference type="ARBA" id="ARBA00023014"/>
    </source>
</evidence>
<dbReference type="InterPro" id="IPR009010">
    <property type="entry name" value="Asp_de-COase-like_dom_sf"/>
</dbReference>
<evidence type="ECO:0000256" key="5">
    <source>
        <dbReference type="ARBA" id="ARBA00022505"/>
    </source>
</evidence>
<dbReference type="GO" id="GO:0051539">
    <property type="term" value="F:4 iron, 4 sulfur cluster binding"/>
    <property type="evidence" value="ECO:0007669"/>
    <property type="project" value="UniProtKB-KW"/>
</dbReference>
<keyword evidence="5" id="KW-0500">Molybdenum</keyword>
<dbReference type="InterPro" id="IPR006657">
    <property type="entry name" value="MoPterin_dinucl-bd_dom"/>
</dbReference>
<comment type="caution">
    <text evidence="12">The sequence shown here is derived from an EMBL/GenBank/DDBJ whole genome shotgun (WGS) entry which is preliminary data.</text>
</comment>
<dbReference type="GO" id="GO:1990204">
    <property type="term" value="C:oxidoreductase complex"/>
    <property type="evidence" value="ECO:0007669"/>
    <property type="project" value="UniProtKB-ARBA"/>
</dbReference>
<dbReference type="InterPro" id="IPR037951">
    <property type="entry name" value="MopB_CT_YdeP"/>
</dbReference>
<dbReference type="InterPro" id="IPR050123">
    <property type="entry name" value="Prok_molybdopt-oxidoreductase"/>
</dbReference>
<dbReference type="OrthoDB" id="9803192at2"/>
<dbReference type="Gene3D" id="3.40.50.740">
    <property type="match status" value="1"/>
</dbReference>
<dbReference type="CDD" id="cd02787">
    <property type="entry name" value="MopB_CT_ydeP"/>
    <property type="match status" value="1"/>
</dbReference>
<gene>
    <name evidence="12" type="ORF">SAMN05421828_12143</name>
</gene>
<evidence type="ECO:0000256" key="2">
    <source>
        <dbReference type="ARBA" id="ARBA00001966"/>
    </source>
</evidence>
<dbReference type="GO" id="GO:0016020">
    <property type="term" value="C:membrane"/>
    <property type="evidence" value="ECO:0007669"/>
    <property type="project" value="TreeGrafter"/>
</dbReference>
<dbReference type="GO" id="GO:0030151">
    <property type="term" value="F:molybdenum ion binding"/>
    <property type="evidence" value="ECO:0007669"/>
    <property type="project" value="InterPro"/>
</dbReference>